<evidence type="ECO:0000313" key="16">
    <source>
        <dbReference type="Ensembl" id="ENSSPUP00000011805.1"/>
    </source>
</evidence>
<dbReference type="GO" id="GO:2000344">
    <property type="term" value="P:positive regulation of acrosome reaction"/>
    <property type="evidence" value="ECO:0007669"/>
    <property type="project" value="UniProtKB-UniRule"/>
</dbReference>
<organism evidence="16 17">
    <name type="scientific">Sphenodon punctatus</name>
    <name type="common">Tuatara</name>
    <name type="synonym">Hatteria punctata</name>
    <dbReference type="NCBI Taxonomy" id="8508"/>
    <lineage>
        <taxon>Eukaryota</taxon>
        <taxon>Metazoa</taxon>
        <taxon>Chordata</taxon>
        <taxon>Craniata</taxon>
        <taxon>Vertebrata</taxon>
        <taxon>Euteleostomi</taxon>
        <taxon>Lepidosauria</taxon>
        <taxon>Sphenodontia</taxon>
        <taxon>Sphenodontidae</taxon>
        <taxon>Sphenodon</taxon>
    </lineage>
</organism>
<evidence type="ECO:0000259" key="15">
    <source>
        <dbReference type="PROSITE" id="PS51034"/>
    </source>
</evidence>
<dbReference type="InterPro" id="IPR042235">
    <property type="entry name" value="ZP-C_dom"/>
</dbReference>
<comment type="function">
    <text evidence="14">Component of the zona pellucida, an extracellular matrix surrounding oocytes which mediates sperm binding, induction of the acrosome reaction and prevents post-fertilization polyspermy. The zona pellucida is composed of 3 to 4 glycoproteins, ZP1, ZP2, ZP3, and ZP4. ZP3 is essential for sperm binding and zona matrix formation.</text>
</comment>
<protein>
    <recommendedName>
        <fullName evidence="3 14">Zona pellucida sperm-binding protein 3</fullName>
    </recommendedName>
</protein>
<evidence type="ECO:0000256" key="14">
    <source>
        <dbReference type="RuleBase" id="RU367066"/>
    </source>
</evidence>
<evidence type="ECO:0000256" key="8">
    <source>
        <dbReference type="ARBA" id="ARBA00022692"/>
    </source>
</evidence>
<dbReference type="InterPro" id="IPR017977">
    <property type="entry name" value="ZP_dom_CS"/>
</dbReference>
<dbReference type="GO" id="GO:0032190">
    <property type="term" value="F:acrosin binding"/>
    <property type="evidence" value="ECO:0007669"/>
    <property type="project" value="TreeGrafter"/>
</dbReference>
<keyword evidence="12 14" id="KW-1015">Disulfide bond</keyword>
<dbReference type="GO" id="GO:0007339">
    <property type="term" value="P:binding of sperm to zona pellucida"/>
    <property type="evidence" value="ECO:0007669"/>
    <property type="project" value="UniProtKB-UniRule"/>
</dbReference>
<evidence type="ECO:0000256" key="1">
    <source>
        <dbReference type="ARBA" id="ARBA00004498"/>
    </source>
</evidence>
<evidence type="ECO:0000256" key="4">
    <source>
        <dbReference type="ARBA" id="ARBA00022475"/>
    </source>
</evidence>
<dbReference type="InterPro" id="IPR055356">
    <property type="entry name" value="ZP-N"/>
</dbReference>
<sequence>MVHTGSLGGVLLCWLVREVVCYNPWDFSRSDSAPYSWVDASQLRAVSPQQPVTVQCQEAQLVVTVHRDLFGTGRLIKAADLRLGPAACPYTSLNAAENTVIFEAELHECGSTLQMTPDSLIYSTSLYYNPSPASNPVILRTNPAVAPIECHYPRRDNVSSRAIRPTWVPYSSTISAEERLYFSLHLMNDDWSAERPSNEFQLGDVLHIQADVHTGNHVSLRLFVDSCVATLTPDRDSSPQYAIIDLNGCLVDGRSDDTTSTFLSPRPRQDLLRFMFEVFRFAGDTRDLIYITCNLKVTAADQAPDALNKACSFNKTSNIWTPVEGTRAICSCCETGLCGVSGGQTRRVNPMDRWRGRRSHGDGSIYSNKTSFFQGAVDGHGIMIGLVSVTAAVALALTTLGILLLSKSCNRSEALA</sequence>
<feature type="signal peptide" evidence="14">
    <location>
        <begin position="1"/>
        <end position="21"/>
    </location>
</feature>
<evidence type="ECO:0000256" key="11">
    <source>
        <dbReference type="ARBA" id="ARBA00023136"/>
    </source>
</evidence>
<name>A0A8D0GZ56_SPHPU</name>
<proteinExistence type="inferred from homology"/>
<dbReference type="GO" id="GO:0035805">
    <property type="term" value="C:egg coat"/>
    <property type="evidence" value="ECO:0007669"/>
    <property type="project" value="UniProtKB-SubCell"/>
</dbReference>
<reference evidence="16" key="1">
    <citation type="submission" date="2025-08" db="UniProtKB">
        <authorList>
            <consortium name="Ensembl"/>
        </authorList>
    </citation>
    <scope>IDENTIFICATION</scope>
</reference>
<dbReference type="FunFam" id="2.60.40.4100:FF:000002">
    <property type="entry name" value="Zona pellucida sperm-binding protein 3"/>
    <property type="match status" value="1"/>
</dbReference>
<comment type="similarity">
    <text evidence="2 14">Belongs to the ZP domain family. ZPC subfamily.</text>
</comment>
<dbReference type="GO" id="GO:0005886">
    <property type="term" value="C:plasma membrane"/>
    <property type="evidence" value="ECO:0007669"/>
    <property type="project" value="UniProtKB-SubCell"/>
</dbReference>
<dbReference type="Gene3D" id="2.60.40.4100">
    <property type="entry name" value="Zona pellucida, ZP-C domain"/>
    <property type="match status" value="1"/>
</dbReference>
<comment type="domain">
    <text evidence="14">The ZP domain is involved in the polymerization of the ZP proteins to form the zona pellucida.</text>
</comment>
<accession>A0A8D0GZ56</accession>
<dbReference type="AlphaFoldDB" id="A0A8D0GZ56"/>
<evidence type="ECO:0000256" key="5">
    <source>
        <dbReference type="ARBA" id="ARBA00022525"/>
    </source>
</evidence>
<evidence type="ECO:0000313" key="17">
    <source>
        <dbReference type="Proteomes" id="UP000694392"/>
    </source>
</evidence>
<evidence type="ECO:0000256" key="6">
    <source>
        <dbReference type="ARBA" id="ARBA00022530"/>
    </source>
</evidence>
<dbReference type="InterPro" id="IPR048290">
    <property type="entry name" value="ZP_chr"/>
</dbReference>
<keyword evidence="8 14" id="KW-0812">Transmembrane</keyword>
<dbReference type="PANTHER" id="PTHR11576:SF2">
    <property type="entry name" value="ZONA PELLUCIDA SPERM-BINDING PROTEIN 3"/>
    <property type="match status" value="1"/>
</dbReference>
<dbReference type="Ensembl" id="ENSSPUT00000012592.1">
    <property type="protein sequence ID" value="ENSSPUP00000011805.1"/>
    <property type="gene ID" value="ENSSPUG00000009046.1"/>
</dbReference>
<evidence type="ECO:0000256" key="12">
    <source>
        <dbReference type="ARBA" id="ARBA00023157"/>
    </source>
</evidence>
<evidence type="ECO:0000256" key="9">
    <source>
        <dbReference type="ARBA" id="ARBA00022729"/>
    </source>
</evidence>
<keyword evidence="13" id="KW-0325">Glycoprotein</keyword>
<keyword evidence="9 14" id="KW-0732">Signal</keyword>
<evidence type="ECO:0000256" key="10">
    <source>
        <dbReference type="ARBA" id="ARBA00022989"/>
    </source>
</evidence>
<evidence type="ECO:0000256" key="7">
    <source>
        <dbReference type="ARBA" id="ARBA00022685"/>
    </source>
</evidence>
<dbReference type="GO" id="GO:0035803">
    <property type="term" value="P:egg coat formation"/>
    <property type="evidence" value="ECO:0007669"/>
    <property type="project" value="UniProtKB-UniRule"/>
</dbReference>
<dbReference type="Gene3D" id="2.60.40.3210">
    <property type="entry name" value="Zona pellucida, ZP-N domain"/>
    <property type="match status" value="1"/>
</dbReference>
<dbReference type="PROSITE" id="PS51034">
    <property type="entry name" value="ZP_2"/>
    <property type="match status" value="1"/>
</dbReference>
<keyword evidence="5 14" id="KW-0964">Secreted</keyword>
<keyword evidence="7 14" id="KW-0165">Cleavage on pair of basic residues</keyword>
<dbReference type="Pfam" id="PF23344">
    <property type="entry name" value="ZP-N"/>
    <property type="match status" value="1"/>
</dbReference>
<dbReference type="InterPro" id="IPR001507">
    <property type="entry name" value="ZP_dom"/>
</dbReference>
<comment type="subcellular location">
    <subcellularLocation>
        <location evidence="1">Secreted</location>
        <location evidence="1">Extracellular space</location>
        <location evidence="1">Extracellular matrix</location>
    </subcellularLocation>
    <subcellularLocation>
        <location evidence="14">Zona pellucida</location>
    </subcellularLocation>
    <subcellularLocation>
        <location evidence="14">Cell membrane</location>
        <topology evidence="14">Single-pass type I membrane protein</topology>
    </subcellularLocation>
</comment>
<keyword evidence="17" id="KW-1185">Reference proteome</keyword>
<keyword evidence="6 14" id="KW-0272">Extracellular matrix</keyword>
<dbReference type="Pfam" id="PF00100">
    <property type="entry name" value="Zona_pellucida"/>
    <property type="match status" value="1"/>
</dbReference>
<keyword evidence="11 14" id="KW-0472">Membrane</keyword>
<dbReference type="SMART" id="SM00241">
    <property type="entry name" value="ZP"/>
    <property type="match status" value="1"/>
</dbReference>
<dbReference type="PROSITE" id="PS00682">
    <property type="entry name" value="ZP_1"/>
    <property type="match status" value="1"/>
</dbReference>
<dbReference type="OMA" id="MERWPGR"/>
<dbReference type="PRINTS" id="PR00023">
    <property type="entry name" value="ZPELLUCIDA"/>
</dbReference>
<dbReference type="Proteomes" id="UP000694392">
    <property type="component" value="Unplaced"/>
</dbReference>
<evidence type="ECO:0000256" key="13">
    <source>
        <dbReference type="ARBA" id="ARBA00023180"/>
    </source>
</evidence>
<dbReference type="InterPro" id="IPR055355">
    <property type="entry name" value="ZP-C"/>
</dbReference>
<feature type="transmembrane region" description="Helical" evidence="14">
    <location>
        <begin position="382"/>
        <end position="405"/>
    </location>
</feature>
<feature type="chain" id="PRO_5034552222" description="Zona pellucida sperm-binding protein 3" evidence="14">
    <location>
        <begin position="22"/>
        <end position="416"/>
    </location>
</feature>
<evidence type="ECO:0000256" key="2">
    <source>
        <dbReference type="ARBA" id="ARBA00006735"/>
    </source>
</evidence>
<keyword evidence="10 14" id="KW-1133">Transmembrane helix</keyword>
<dbReference type="FunFam" id="2.60.40.3210:FF:000001">
    <property type="entry name" value="Zona pellucida sperm-binding protein 3"/>
    <property type="match status" value="1"/>
</dbReference>
<dbReference type="GO" id="GO:0035804">
    <property type="term" value="F:structural constituent of egg coat"/>
    <property type="evidence" value="ECO:0007669"/>
    <property type="project" value="UniProtKB-UniRule"/>
</dbReference>
<reference evidence="16" key="2">
    <citation type="submission" date="2025-09" db="UniProtKB">
        <authorList>
            <consortium name="Ensembl"/>
        </authorList>
    </citation>
    <scope>IDENTIFICATION</scope>
</reference>
<evidence type="ECO:0000256" key="3">
    <source>
        <dbReference type="ARBA" id="ARBA00017980"/>
    </source>
</evidence>
<keyword evidence="4 14" id="KW-1003">Cell membrane</keyword>
<dbReference type="PANTHER" id="PTHR11576">
    <property type="entry name" value="ZONA PELLUCIDA SPERM-BINDING PROTEIN 3"/>
    <property type="match status" value="1"/>
</dbReference>
<comment type="PTM">
    <text evidence="14">Proteolytically cleaved before the transmembrane segment to yield the secreted ectodomain incorporated in the zona pellucida.</text>
</comment>
<feature type="domain" description="ZP" evidence="15">
    <location>
        <begin position="55"/>
        <end position="318"/>
    </location>
</feature>
<dbReference type="GeneTree" id="ENSGT01030000234567"/>